<evidence type="ECO:0000313" key="2">
    <source>
        <dbReference type="Proteomes" id="UP001595478"/>
    </source>
</evidence>
<reference evidence="2" key="1">
    <citation type="journal article" date="2019" name="Int. J. Syst. Evol. Microbiol.">
        <title>The Global Catalogue of Microorganisms (GCM) 10K type strain sequencing project: providing services to taxonomists for standard genome sequencing and annotation.</title>
        <authorList>
            <consortium name="The Broad Institute Genomics Platform"/>
            <consortium name="The Broad Institute Genome Sequencing Center for Infectious Disease"/>
            <person name="Wu L."/>
            <person name="Ma J."/>
        </authorList>
    </citation>
    <scope>NUCLEOTIDE SEQUENCE [LARGE SCALE GENOMIC DNA]</scope>
    <source>
        <strain evidence="2">KCTC 52473</strain>
    </source>
</reference>
<dbReference type="Proteomes" id="UP001595478">
    <property type="component" value="Unassembled WGS sequence"/>
</dbReference>
<accession>A0ABV7FV47</accession>
<organism evidence="1 2">
    <name type="scientific">Agaribacter flavus</name>
    <dbReference type="NCBI Taxonomy" id="1902781"/>
    <lineage>
        <taxon>Bacteria</taxon>
        <taxon>Pseudomonadati</taxon>
        <taxon>Pseudomonadota</taxon>
        <taxon>Gammaproteobacteria</taxon>
        <taxon>Alteromonadales</taxon>
        <taxon>Alteromonadaceae</taxon>
        <taxon>Agaribacter</taxon>
    </lineage>
</organism>
<dbReference type="EMBL" id="JBHRSW010000047">
    <property type="protein sequence ID" value="MFC3123126.1"/>
    <property type="molecule type" value="Genomic_DNA"/>
</dbReference>
<sequence length="103" mass="11463">MNKSELIAVIAIGCCNTNIENTSYEPIVEPMHAKHIVQTTQTEKKALMPTLLAPDGVSYVKNQARTETLALQSTTIFYFSDGQKARHAQQENRTSHTLNTSIE</sequence>
<comment type="caution">
    <text evidence="1">The sequence shown here is derived from an EMBL/GenBank/DDBJ whole genome shotgun (WGS) entry which is preliminary data.</text>
</comment>
<proteinExistence type="predicted"/>
<protein>
    <recommendedName>
        <fullName evidence="3">Lipoprotein</fullName>
    </recommendedName>
</protein>
<keyword evidence="2" id="KW-1185">Reference proteome</keyword>
<dbReference type="RefSeq" id="WP_376921242.1">
    <property type="nucleotide sequence ID" value="NZ_JBHRSW010000047.1"/>
</dbReference>
<evidence type="ECO:0000313" key="1">
    <source>
        <dbReference type="EMBL" id="MFC3123126.1"/>
    </source>
</evidence>
<evidence type="ECO:0008006" key="3">
    <source>
        <dbReference type="Google" id="ProtNLM"/>
    </source>
</evidence>
<name>A0ABV7FV47_9ALTE</name>
<gene>
    <name evidence="1" type="ORF">ACFOHL_16005</name>
</gene>